<comment type="similarity">
    <text evidence="1">Belongs to the SNF2/RAD54 helicase family. RAD16 subfamily.</text>
</comment>
<feature type="domain" description="Helicase C-terminal" evidence="13">
    <location>
        <begin position="987"/>
        <end position="1144"/>
    </location>
</feature>
<dbReference type="GO" id="GO:0004386">
    <property type="term" value="F:helicase activity"/>
    <property type="evidence" value="ECO:0007669"/>
    <property type="project" value="UniProtKB-KW"/>
</dbReference>
<evidence type="ECO:0000256" key="5">
    <source>
        <dbReference type="ARBA" id="ARBA00022801"/>
    </source>
</evidence>
<dbReference type="InterPro" id="IPR001841">
    <property type="entry name" value="Znf_RING"/>
</dbReference>
<dbReference type="AlphaFoldDB" id="A0A811QTJ2"/>
<keyword evidence="15" id="KW-1185">Reference proteome</keyword>
<dbReference type="PROSITE" id="PS00518">
    <property type="entry name" value="ZF_RING_1"/>
    <property type="match status" value="1"/>
</dbReference>
<evidence type="ECO:0000256" key="10">
    <source>
        <dbReference type="SAM" id="MobiDB-lite"/>
    </source>
</evidence>
<evidence type="ECO:0000259" key="11">
    <source>
        <dbReference type="PROSITE" id="PS50089"/>
    </source>
</evidence>
<dbReference type="InterPro" id="IPR027417">
    <property type="entry name" value="P-loop_NTPase"/>
</dbReference>
<feature type="domain" description="Helicase ATP-binding" evidence="12">
    <location>
        <begin position="550"/>
        <end position="718"/>
    </location>
</feature>
<dbReference type="CDD" id="cd18008">
    <property type="entry name" value="DEXDc_SHPRH-like"/>
    <property type="match status" value="1"/>
</dbReference>
<evidence type="ECO:0000313" key="14">
    <source>
        <dbReference type="EMBL" id="CAD6259485.1"/>
    </source>
</evidence>
<evidence type="ECO:0000256" key="7">
    <source>
        <dbReference type="ARBA" id="ARBA00022833"/>
    </source>
</evidence>
<evidence type="ECO:0000256" key="2">
    <source>
        <dbReference type="ARBA" id="ARBA00022723"/>
    </source>
</evidence>
<dbReference type="FunFam" id="3.40.50.10810:FF:000068">
    <property type="entry name" value="SNF2 domain-containing protein / helicase domain-containing protein / zinc finger protein-like protein"/>
    <property type="match status" value="1"/>
</dbReference>
<dbReference type="PROSITE" id="PS51192">
    <property type="entry name" value="HELICASE_ATP_BIND_1"/>
    <property type="match status" value="1"/>
</dbReference>
<dbReference type="EMBL" id="CAJGYO010000011">
    <property type="protein sequence ID" value="CAD6259485.1"/>
    <property type="molecule type" value="Genomic_DNA"/>
</dbReference>
<keyword evidence="3" id="KW-0547">Nucleotide-binding</keyword>
<dbReference type="Proteomes" id="UP000604825">
    <property type="component" value="Unassembled WGS sequence"/>
</dbReference>
<dbReference type="SMART" id="SM00184">
    <property type="entry name" value="RING"/>
    <property type="match status" value="1"/>
</dbReference>
<dbReference type="GO" id="GO:0005634">
    <property type="term" value="C:nucleus"/>
    <property type="evidence" value="ECO:0007669"/>
    <property type="project" value="TreeGrafter"/>
</dbReference>
<keyword evidence="5" id="KW-0378">Hydrolase</keyword>
<evidence type="ECO:0000256" key="8">
    <source>
        <dbReference type="ARBA" id="ARBA00022840"/>
    </source>
</evidence>
<comment type="caution">
    <text evidence="14">The sequence shown here is derived from an EMBL/GenBank/DDBJ whole genome shotgun (WGS) entry which is preliminary data.</text>
</comment>
<dbReference type="SMART" id="SM00487">
    <property type="entry name" value="DEXDc"/>
    <property type="match status" value="1"/>
</dbReference>
<dbReference type="InterPro" id="IPR049730">
    <property type="entry name" value="SNF2/RAD54-like_C"/>
</dbReference>
<evidence type="ECO:0000256" key="1">
    <source>
        <dbReference type="ARBA" id="ARBA00008438"/>
    </source>
</evidence>
<dbReference type="InterPro" id="IPR001650">
    <property type="entry name" value="Helicase_C-like"/>
</dbReference>
<feature type="region of interest" description="Disordered" evidence="10">
    <location>
        <begin position="518"/>
        <end position="542"/>
    </location>
</feature>
<organism evidence="14 15">
    <name type="scientific">Miscanthus lutarioriparius</name>
    <dbReference type="NCBI Taxonomy" id="422564"/>
    <lineage>
        <taxon>Eukaryota</taxon>
        <taxon>Viridiplantae</taxon>
        <taxon>Streptophyta</taxon>
        <taxon>Embryophyta</taxon>
        <taxon>Tracheophyta</taxon>
        <taxon>Spermatophyta</taxon>
        <taxon>Magnoliopsida</taxon>
        <taxon>Liliopsida</taxon>
        <taxon>Poales</taxon>
        <taxon>Poaceae</taxon>
        <taxon>PACMAD clade</taxon>
        <taxon>Panicoideae</taxon>
        <taxon>Andropogonodae</taxon>
        <taxon>Andropogoneae</taxon>
        <taxon>Saccharinae</taxon>
        <taxon>Miscanthus</taxon>
    </lineage>
</organism>
<accession>A0A811QTJ2</accession>
<dbReference type="GO" id="GO:0008270">
    <property type="term" value="F:zinc ion binding"/>
    <property type="evidence" value="ECO:0007669"/>
    <property type="project" value="UniProtKB-KW"/>
</dbReference>
<dbReference type="OrthoDB" id="448448at2759"/>
<sequence length="1149" mass="127498">MCCYVGKATKIFMCLVAALLVTGLILGFGLARHRAQQQQPDCRWPDCQQQQGLAYGGDPLLPATATTPPNPLTQPAVAAFPGATPASSSSSSAGAAAPPTGVPYFGPPGPFVVGLGPAAHAKQISDKTDSAHMLPSSMDIIDLSSDSEDGIIDLSSDSEENTPFLPYREEDVNYDDPFRLSFFPHNTAPDWNSMEEFDDWRVVAKKEYDDWFSTNASSSYSPVEDISTTEVNNKLPQSFTYGSFVPQSFAPSHSSLGDNRIKEEPSMTFSGFQRCSASGNGIPSSTVPIDDILVYGGPRQHRIFPPPMPSSVNDTKVENDVEQRLFGSDERAVYKEALKHITHETKEEDLPKGVMSVLLLKHQKIALAWMLSKENSSHCPGGILADDQGLGKTISTIALILKEMVKQSRFMTAGSYSTKFVPNSDYDNDDDVVIVMAKKEPKDEPLNELDDSARLHVASSLKLCDSKSNTATHKAEPYDNDNVVIVMAKKELKDEPLNELDDSARLHVASSLKLCGSKSNTATDKAEPKKKTRVRYSASNLRSKTRPAAGTLVVCPASVLRQWANELSVKVMEDNKLSVLVYHGSSRTKDPNELATYDVVVTTYMTVANEVPKENSNDEQKDSELDGICPEVSIGSKRKRQSKPKKKNKPMNLEGGPLARVRWFRVVLDEAQTIKNYWTQVSRACCGLRAERRWCLSGTPIQNKIDDLYSYFCFLKYEPYSKFSNFKNMIKHQITRDSVRGYKKLQAILRIILLRRTKEILIDGEPILKLPPKTIQLSKIDFTQEERAFYLALEEGSRQKFKAYDAAGTIRENYANILVLLLRLRQACDHPLLLNGQESDLIDGNSIERAKQLPKETVTNLLEKLERGPAICSICNDPPEDAVVTTCGHVFCYQCVHESLTSDGHVCPYALCGKKLSFRSVFTPAVLKLCTSPKLEFDEKPSCSTAADKSSSICESSYISSKIRAAVEILNSIMKTPALTAGDTTESIPSMALPVKAIVFSQWTGMLDLLQLSLNSNDIQFRRLDGSMCLNLREQEVNEFKTDPKVRVMLMSLKAGNLGLNMVAACHVIMLDPWWNPYVEDQAVDRAHRIGQTRPVTVSRFTVKDTVEDRILALQEKKRKIVESAFGEDGSRGTATKLTVEDLRYLFMV</sequence>
<dbReference type="SUPFAM" id="SSF52540">
    <property type="entry name" value="P-loop containing nucleoside triphosphate hydrolases"/>
    <property type="match status" value="2"/>
</dbReference>
<evidence type="ECO:0000256" key="3">
    <source>
        <dbReference type="ARBA" id="ARBA00022741"/>
    </source>
</evidence>
<dbReference type="Pfam" id="PF13923">
    <property type="entry name" value="zf-C3HC4_2"/>
    <property type="match status" value="1"/>
</dbReference>
<keyword evidence="6" id="KW-0347">Helicase</keyword>
<evidence type="ECO:0000256" key="9">
    <source>
        <dbReference type="PROSITE-ProRule" id="PRU00175"/>
    </source>
</evidence>
<dbReference type="Pfam" id="PF00271">
    <property type="entry name" value="Helicase_C"/>
    <property type="match status" value="1"/>
</dbReference>
<evidence type="ECO:0000256" key="6">
    <source>
        <dbReference type="ARBA" id="ARBA00022806"/>
    </source>
</evidence>
<dbReference type="Gene3D" id="3.30.40.10">
    <property type="entry name" value="Zinc/RING finger domain, C3HC4 (zinc finger)"/>
    <property type="match status" value="1"/>
</dbReference>
<proteinExistence type="inferred from homology"/>
<evidence type="ECO:0000259" key="13">
    <source>
        <dbReference type="PROSITE" id="PS51194"/>
    </source>
</evidence>
<evidence type="ECO:0000256" key="4">
    <source>
        <dbReference type="ARBA" id="ARBA00022771"/>
    </source>
</evidence>
<dbReference type="GO" id="GO:0008094">
    <property type="term" value="F:ATP-dependent activity, acting on DNA"/>
    <property type="evidence" value="ECO:0007669"/>
    <property type="project" value="TreeGrafter"/>
</dbReference>
<evidence type="ECO:0000259" key="12">
    <source>
        <dbReference type="PROSITE" id="PS51192"/>
    </source>
</evidence>
<dbReference type="PROSITE" id="PS51194">
    <property type="entry name" value="HELICASE_CTER"/>
    <property type="match status" value="1"/>
</dbReference>
<reference evidence="14" key="1">
    <citation type="submission" date="2020-10" db="EMBL/GenBank/DDBJ databases">
        <authorList>
            <person name="Han B."/>
            <person name="Lu T."/>
            <person name="Zhao Q."/>
            <person name="Huang X."/>
            <person name="Zhao Y."/>
        </authorList>
    </citation>
    <scope>NUCLEOTIDE SEQUENCE</scope>
</reference>
<dbReference type="InterPro" id="IPR050628">
    <property type="entry name" value="SNF2_RAD54_helicase_TF"/>
</dbReference>
<dbReference type="InterPro" id="IPR000330">
    <property type="entry name" value="SNF2_N"/>
</dbReference>
<dbReference type="Pfam" id="PF00176">
    <property type="entry name" value="SNF2-rel_dom"/>
    <property type="match status" value="1"/>
</dbReference>
<dbReference type="InterPro" id="IPR014001">
    <property type="entry name" value="Helicase_ATP-bd"/>
</dbReference>
<dbReference type="GO" id="GO:0006281">
    <property type="term" value="P:DNA repair"/>
    <property type="evidence" value="ECO:0007669"/>
    <property type="project" value="TreeGrafter"/>
</dbReference>
<keyword evidence="2" id="KW-0479">Metal-binding</keyword>
<name>A0A811QTJ2_9POAL</name>
<dbReference type="PANTHER" id="PTHR45626:SF3">
    <property type="entry name" value="OS04G0629300 PROTEIN"/>
    <property type="match status" value="1"/>
</dbReference>
<dbReference type="InterPro" id="IPR017907">
    <property type="entry name" value="Znf_RING_CS"/>
</dbReference>
<dbReference type="Gene3D" id="3.40.50.10810">
    <property type="entry name" value="Tandem AAA-ATPase domain"/>
    <property type="match status" value="3"/>
</dbReference>
<dbReference type="PROSITE" id="PS50089">
    <property type="entry name" value="ZF_RING_2"/>
    <property type="match status" value="1"/>
</dbReference>
<dbReference type="GO" id="GO:0016787">
    <property type="term" value="F:hydrolase activity"/>
    <property type="evidence" value="ECO:0007669"/>
    <property type="project" value="UniProtKB-KW"/>
</dbReference>
<dbReference type="Gene3D" id="3.40.50.300">
    <property type="entry name" value="P-loop containing nucleotide triphosphate hydrolases"/>
    <property type="match status" value="1"/>
</dbReference>
<dbReference type="GO" id="GO:0005524">
    <property type="term" value="F:ATP binding"/>
    <property type="evidence" value="ECO:0007669"/>
    <property type="project" value="UniProtKB-KW"/>
</dbReference>
<dbReference type="CDD" id="cd18793">
    <property type="entry name" value="SF2_C_SNF"/>
    <property type="match status" value="1"/>
</dbReference>
<keyword evidence="4 9" id="KW-0863">Zinc-finger</keyword>
<dbReference type="SUPFAM" id="SSF57850">
    <property type="entry name" value="RING/U-box"/>
    <property type="match status" value="1"/>
</dbReference>
<keyword evidence="8" id="KW-0067">ATP-binding</keyword>
<gene>
    <name evidence="14" type="ORF">NCGR_LOCUS42922</name>
</gene>
<feature type="domain" description="RING-type" evidence="11">
    <location>
        <begin position="872"/>
        <end position="908"/>
    </location>
</feature>
<dbReference type="InterPro" id="IPR038718">
    <property type="entry name" value="SNF2-like_sf"/>
</dbReference>
<dbReference type="PANTHER" id="PTHR45626">
    <property type="entry name" value="TRANSCRIPTION TERMINATION FACTOR 2-RELATED"/>
    <property type="match status" value="1"/>
</dbReference>
<protein>
    <submittedName>
        <fullName evidence="14">Uncharacterized protein</fullName>
    </submittedName>
</protein>
<evidence type="ECO:0000313" key="15">
    <source>
        <dbReference type="Proteomes" id="UP000604825"/>
    </source>
</evidence>
<dbReference type="InterPro" id="IPR013083">
    <property type="entry name" value="Znf_RING/FYVE/PHD"/>
</dbReference>
<dbReference type="SMART" id="SM00490">
    <property type="entry name" value="HELICc"/>
    <property type="match status" value="1"/>
</dbReference>
<keyword evidence="7" id="KW-0862">Zinc</keyword>